<accession>A0AAE1R1J0</accession>
<evidence type="ECO:0000313" key="2">
    <source>
        <dbReference type="Proteomes" id="UP001291623"/>
    </source>
</evidence>
<dbReference type="AlphaFoldDB" id="A0AAE1R1J0"/>
<dbReference type="Proteomes" id="UP001291623">
    <property type="component" value="Unassembled WGS sequence"/>
</dbReference>
<sequence>MAEPSTSSTPTHAQLGINVKIFDADSENVFPNDLIQTDKVEPTILVKPNSFDPTKPAVNTSDNANGIHDKASLTTLSNELIDTPYWSLTYNGIFTTKSTYTLIHADQTQVYGFDWIWKLNTLKWISSSVATSQVGLRRDYMEFIWPVKRQMTSHPINYYGRDNTNKKMKLKCYPNLLTYTNEKIGVIGGVIRNSSGDWILQNNHRP</sequence>
<dbReference type="EMBL" id="JAVYJV010000021">
    <property type="protein sequence ID" value="KAK4342237.1"/>
    <property type="molecule type" value="Genomic_DNA"/>
</dbReference>
<gene>
    <name evidence="1" type="ORF">RND71_038053</name>
</gene>
<organism evidence="1 2">
    <name type="scientific">Anisodus tanguticus</name>
    <dbReference type="NCBI Taxonomy" id="243964"/>
    <lineage>
        <taxon>Eukaryota</taxon>
        <taxon>Viridiplantae</taxon>
        <taxon>Streptophyta</taxon>
        <taxon>Embryophyta</taxon>
        <taxon>Tracheophyta</taxon>
        <taxon>Spermatophyta</taxon>
        <taxon>Magnoliopsida</taxon>
        <taxon>eudicotyledons</taxon>
        <taxon>Gunneridae</taxon>
        <taxon>Pentapetalae</taxon>
        <taxon>asterids</taxon>
        <taxon>lamiids</taxon>
        <taxon>Solanales</taxon>
        <taxon>Solanaceae</taxon>
        <taxon>Solanoideae</taxon>
        <taxon>Hyoscyameae</taxon>
        <taxon>Anisodus</taxon>
    </lineage>
</organism>
<name>A0AAE1R1J0_9SOLA</name>
<keyword evidence="2" id="KW-1185">Reference proteome</keyword>
<evidence type="ECO:0000313" key="1">
    <source>
        <dbReference type="EMBL" id="KAK4342237.1"/>
    </source>
</evidence>
<reference evidence="1" key="1">
    <citation type="submission" date="2023-12" db="EMBL/GenBank/DDBJ databases">
        <title>Genome assembly of Anisodus tanguticus.</title>
        <authorList>
            <person name="Wang Y.-J."/>
        </authorList>
    </citation>
    <scope>NUCLEOTIDE SEQUENCE</scope>
    <source>
        <strain evidence="1">KB-2021</strain>
        <tissue evidence="1">Leaf</tissue>
    </source>
</reference>
<proteinExistence type="predicted"/>
<protein>
    <submittedName>
        <fullName evidence="1">Uncharacterized protein</fullName>
    </submittedName>
</protein>
<comment type="caution">
    <text evidence="1">The sequence shown here is derived from an EMBL/GenBank/DDBJ whole genome shotgun (WGS) entry which is preliminary data.</text>
</comment>